<proteinExistence type="predicted"/>
<name>A0A1L7N182_9CAUD</name>
<dbReference type="Proteomes" id="UP000222831">
    <property type="component" value="Segment"/>
</dbReference>
<dbReference type="GeneID" id="40074658"/>
<keyword evidence="2" id="KW-1185">Reference proteome</keyword>
<evidence type="ECO:0000313" key="1">
    <source>
        <dbReference type="EMBL" id="BAW19237.1"/>
    </source>
</evidence>
<organism evidence="1 2">
    <name type="scientific">Ralstonia phage RP12</name>
    <dbReference type="NCBI Taxonomy" id="1923889"/>
    <lineage>
        <taxon>Viruses</taxon>
        <taxon>Duplodnaviria</taxon>
        <taxon>Heunggongvirae</taxon>
        <taxon>Uroviricota</taxon>
        <taxon>Caudoviricetes</taxon>
        <taxon>Chimalliviridae</taxon>
        <taxon>Ripduovirus</taxon>
        <taxon>Ripduovirus RP12</taxon>
    </lineage>
</organism>
<sequence>MSWQCKLIPIVGTKHVRFDPPKDNCIVGKTFLVHENGELLDHKELEPGSMFFVPENADMNEWPWYLATPDNISDLYKEVRPLFVVLPDQSLFLVHGKCWSNGQKYGGWTVTGEAPEITVHPSINLVGFYHGWIHNGIVSDDCEGRQFPPKLVDASA</sequence>
<dbReference type="EMBL" id="AP017924">
    <property type="protein sequence ID" value="BAW19237.1"/>
    <property type="molecule type" value="Genomic_DNA"/>
</dbReference>
<reference evidence="1 2" key="1">
    <citation type="submission" date="2016-12" db="EMBL/GenBank/DDBJ databases">
        <title>Characterization of two jumbo phages RP12 and RP31 infecting the phytopathogen Ralstonia solanacearum.</title>
        <authorList>
            <person name="Kawasaki T."/>
            <person name="Yoshikawa G."/>
            <person name="Ogata H."/>
            <person name="Yamada T."/>
        </authorList>
    </citation>
    <scope>NUCLEOTIDE SEQUENCE [LARGE SCALE GENOMIC DNA]</scope>
    <source>
        <strain evidence="1 2">RP12</strain>
    </source>
</reference>
<accession>A0A1L7N182</accession>
<dbReference type="KEGG" id="vg:40074658"/>
<protein>
    <submittedName>
        <fullName evidence="1">Uncharacterized protein</fullName>
    </submittedName>
</protein>
<dbReference type="RefSeq" id="YP_009598956.1">
    <property type="nucleotide sequence ID" value="NC_041911.1"/>
</dbReference>
<evidence type="ECO:0000313" key="2">
    <source>
        <dbReference type="Proteomes" id="UP000222831"/>
    </source>
</evidence>